<feature type="compositionally biased region" description="Polar residues" evidence="1">
    <location>
        <begin position="48"/>
        <end position="60"/>
    </location>
</feature>
<reference evidence="2 3" key="1">
    <citation type="journal article" date="2012" name="Science">
        <title>The Paleozoic origin of enzymatic lignin decomposition reconstructed from 31 fungal genomes.</title>
        <authorList>
            <person name="Floudas D."/>
            <person name="Binder M."/>
            <person name="Riley R."/>
            <person name="Barry K."/>
            <person name="Blanchette R.A."/>
            <person name="Henrissat B."/>
            <person name="Martinez A.T."/>
            <person name="Otillar R."/>
            <person name="Spatafora J.W."/>
            <person name="Yadav J.S."/>
            <person name="Aerts A."/>
            <person name="Benoit I."/>
            <person name="Boyd A."/>
            <person name="Carlson A."/>
            <person name="Copeland A."/>
            <person name="Coutinho P.M."/>
            <person name="de Vries R.P."/>
            <person name="Ferreira P."/>
            <person name="Findley K."/>
            <person name="Foster B."/>
            <person name="Gaskell J."/>
            <person name="Glotzer D."/>
            <person name="Gorecki P."/>
            <person name="Heitman J."/>
            <person name="Hesse C."/>
            <person name="Hori C."/>
            <person name="Igarashi K."/>
            <person name="Jurgens J.A."/>
            <person name="Kallen N."/>
            <person name="Kersten P."/>
            <person name="Kohler A."/>
            <person name="Kuees U."/>
            <person name="Kumar T.K.A."/>
            <person name="Kuo A."/>
            <person name="LaButti K."/>
            <person name="Larrondo L.F."/>
            <person name="Lindquist E."/>
            <person name="Ling A."/>
            <person name="Lombard V."/>
            <person name="Lucas S."/>
            <person name="Lundell T."/>
            <person name="Martin R."/>
            <person name="McLaughlin D.J."/>
            <person name="Morgenstern I."/>
            <person name="Morin E."/>
            <person name="Murat C."/>
            <person name="Nagy L.G."/>
            <person name="Nolan M."/>
            <person name="Ohm R.A."/>
            <person name="Patyshakuliyeva A."/>
            <person name="Rokas A."/>
            <person name="Ruiz-Duenas F.J."/>
            <person name="Sabat G."/>
            <person name="Salamov A."/>
            <person name="Samejima M."/>
            <person name="Schmutz J."/>
            <person name="Slot J.C."/>
            <person name="St John F."/>
            <person name="Stenlid J."/>
            <person name="Sun H."/>
            <person name="Sun S."/>
            <person name="Syed K."/>
            <person name="Tsang A."/>
            <person name="Wiebenga A."/>
            <person name="Young D."/>
            <person name="Pisabarro A."/>
            <person name="Eastwood D.C."/>
            <person name="Martin F."/>
            <person name="Cullen D."/>
            <person name="Grigoriev I.V."/>
            <person name="Hibbett D.S."/>
        </authorList>
    </citation>
    <scope>NUCLEOTIDE SEQUENCE [LARGE SCALE GENOMIC DNA]</scope>
    <source>
        <strain evidence="2 3">MD-104</strain>
    </source>
</reference>
<gene>
    <name evidence="2" type="ORF">WOLCODRAFT_24492</name>
</gene>
<dbReference type="AlphaFoldDB" id="A0A2H3JQL8"/>
<evidence type="ECO:0000313" key="3">
    <source>
        <dbReference type="Proteomes" id="UP000218811"/>
    </source>
</evidence>
<sequence length="131" mass="14490">VSQPGELVLCATCYQKFHVEPSPKRRTSTARAPTVEQMRPVRDRPPRLQSTQPVPMQSATQEPQPHIQRQQRRPVVEQVSDAHPTPLITSGAQLAAMIAEAAIPFVHPAHQDVIMRSDPSRAPSLHDKGQA</sequence>
<feature type="region of interest" description="Disordered" evidence="1">
    <location>
        <begin position="19"/>
        <end position="79"/>
    </location>
</feature>
<dbReference type="EMBL" id="KB468113">
    <property type="protein sequence ID" value="PCH41099.1"/>
    <property type="molecule type" value="Genomic_DNA"/>
</dbReference>
<feature type="non-terminal residue" evidence="2">
    <location>
        <position position="131"/>
    </location>
</feature>
<protein>
    <submittedName>
        <fullName evidence="2">Uncharacterized protein</fullName>
    </submittedName>
</protein>
<name>A0A2H3JQL8_WOLCO</name>
<evidence type="ECO:0000256" key="1">
    <source>
        <dbReference type="SAM" id="MobiDB-lite"/>
    </source>
</evidence>
<organism evidence="2 3">
    <name type="scientific">Wolfiporia cocos (strain MD-104)</name>
    <name type="common">Brown rot fungus</name>
    <dbReference type="NCBI Taxonomy" id="742152"/>
    <lineage>
        <taxon>Eukaryota</taxon>
        <taxon>Fungi</taxon>
        <taxon>Dikarya</taxon>
        <taxon>Basidiomycota</taxon>
        <taxon>Agaricomycotina</taxon>
        <taxon>Agaricomycetes</taxon>
        <taxon>Polyporales</taxon>
        <taxon>Phaeolaceae</taxon>
        <taxon>Wolfiporia</taxon>
    </lineage>
</organism>
<dbReference type="Proteomes" id="UP000218811">
    <property type="component" value="Unassembled WGS sequence"/>
</dbReference>
<proteinExistence type="predicted"/>
<keyword evidence="3" id="KW-1185">Reference proteome</keyword>
<accession>A0A2H3JQL8</accession>
<feature type="non-terminal residue" evidence="2">
    <location>
        <position position="1"/>
    </location>
</feature>
<evidence type="ECO:0000313" key="2">
    <source>
        <dbReference type="EMBL" id="PCH41099.1"/>
    </source>
</evidence>